<proteinExistence type="predicted"/>
<evidence type="ECO:0000313" key="3">
    <source>
        <dbReference type="EMBL" id="CAB4839973.1"/>
    </source>
</evidence>
<evidence type="ECO:0000313" key="4">
    <source>
        <dbReference type="EMBL" id="CAB5071789.1"/>
    </source>
</evidence>
<reference evidence="3" key="1">
    <citation type="submission" date="2020-05" db="EMBL/GenBank/DDBJ databases">
        <authorList>
            <person name="Chiriac C."/>
            <person name="Salcher M."/>
            <person name="Ghai R."/>
            <person name="Kavagutti S V."/>
        </authorList>
    </citation>
    <scope>NUCLEOTIDE SEQUENCE</scope>
</reference>
<accession>A0A6J7B5K4</accession>
<dbReference type="EMBL" id="CAEZXN010000007">
    <property type="protein sequence ID" value="CAB4689716.1"/>
    <property type="molecule type" value="Genomic_DNA"/>
</dbReference>
<protein>
    <submittedName>
        <fullName evidence="3">Unannotated protein</fullName>
    </submittedName>
</protein>
<evidence type="ECO:0000313" key="1">
    <source>
        <dbReference type="EMBL" id="CAB4667936.1"/>
    </source>
</evidence>
<organism evidence="3">
    <name type="scientific">freshwater metagenome</name>
    <dbReference type="NCBI Taxonomy" id="449393"/>
    <lineage>
        <taxon>unclassified sequences</taxon>
        <taxon>metagenomes</taxon>
        <taxon>ecological metagenomes</taxon>
    </lineage>
</organism>
<name>A0A6J7B5K4_9ZZZZ</name>
<gene>
    <name evidence="1" type="ORF">UFOPK2342_00250</name>
    <name evidence="2" type="ORF">UFOPK2423_00491</name>
    <name evidence="3" type="ORF">UFOPK3266_00028</name>
    <name evidence="4" type="ORF">UFOPK4367_00189</name>
</gene>
<dbReference type="AlphaFoldDB" id="A0A6J7B5K4"/>
<dbReference type="EMBL" id="CAFBRC010000008">
    <property type="protein sequence ID" value="CAB5071789.1"/>
    <property type="molecule type" value="Genomic_DNA"/>
</dbReference>
<sequence length="53" mass="5639">MLAVDVVVDGEDVEELSVALEVLSLFAGADEVDEVEAAVVEEVPLLSPRESVR</sequence>
<dbReference type="EMBL" id="CAFBAA010000001">
    <property type="protein sequence ID" value="CAB4839973.1"/>
    <property type="molecule type" value="Genomic_DNA"/>
</dbReference>
<dbReference type="EMBL" id="CAEZXB010000002">
    <property type="protein sequence ID" value="CAB4667936.1"/>
    <property type="molecule type" value="Genomic_DNA"/>
</dbReference>
<evidence type="ECO:0000313" key="2">
    <source>
        <dbReference type="EMBL" id="CAB4689716.1"/>
    </source>
</evidence>